<evidence type="ECO:0000256" key="8">
    <source>
        <dbReference type="ARBA" id="ARBA00023136"/>
    </source>
</evidence>
<keyword evidence="8" id="KW-0472">Membrane</keyword>
<comment type="caution">
    <text evidence="12">The sequence shown here is derived from an EMBL/GenBank/DDBJ whole genome shotgun (WGS) entry which is preliminary data.</text>
</comment>
<evidence type="ECO:0000256" key="3">
    <source>
        <dbReference type="ARBA" id="ARBA00020222"/>
    </source>
</evidence>
<name>A0AAW0DA81_9AGAR</name>
<evidence type="ECO:0000256" key="7">
    <source>
        <dbReference type="ARBA" id="ARBA00023128"/>
    </source>
</evidence>
<dbReference type="Gene3D" id="3.40.50.300">
    <property type="entry name" value="P-loop containing nucleotide triphosphate hydrolases"/>
    <property type="match status" value="1"/>
</dbReference>
<dbReference type="AlphaFoldDB" id="A0AAW0DA81"/>
<gene>
    <name evidence="12" type="ORF">R3P38DRAFT_3256739</name>
</gene>
<sequence>MLQRLKRPLILRRISVSQLRRYSEETHKVKRYLFVDAFPGSWDIRNHVARFREKPILEALKLRLSNIKTHSFAVTELKPHHKDGGILVGFEFTPPPAGEDAALRAIDEELKLDAKEHGGLPSFLEETGCRFWFVKGKPWLEDLSRYPSPFLRVTFHGPDIGEERLYELFRPYGALRDIQEPLSTVVGTRRSANVVFFSARSAAIAHNTLHGLEEWAPGAASPTKLHVTYVHPLDGHKIRDWITRHPRIVFPIVIFILGSVSYTIFDSIRCFMVQVKIQDWLDYRQFRFYEWLRAKSAELNLFAPQPTSTEETWKERKQADTAVRAYISDWPSTIAFLHGPRGSGKKSLVDNILKTTNRKSLVIDCRALQNATTDTQFLTVLAKQTNYIPFFPFINSLHHLIDLASVGFIGQKANLGSTLPEQVHEMLTVVRRALKKVKTSHQRRVLRQARAEESHWIHAARAEKLRRGTWRDARLDFIAGNGIMSELGVGDECMDEEHFVTLPEPAGELHHSREELEVRKRQRGRAEIKAVESLPIVVLRNFDTRGSNRDEVFDKLTEWAASLVESQIAHVIVISDNRENIKRIAKALPSRPLNSITLYDADATSALAFVKRKLEDADINLEYTQQQVASVGRLGGRASDLESLIYKVRSGAAVEDAVEEIIIREVNEVSKKAFGDDAENARNLPWSREQAWALFKLLAGRSEVLYHDVLLEFPFKGDEAPLRSMEHAELISIGTHNGRPSTIRPGKPVFKAVFRRLANDPIFQATQDIAFNEKVIANAESTVKACEQELLSLKEIQRDFQHWWGRDPASSMRSRYLLSKMHAAAMKIENLERRNIELRRVLSKGGSDVL</sequence>
<dbReference type="GO" id="GO:0003723">
    <property type="term" value="F:RNA binding"/>
    <property type="evidence" value="ECO:0007669"/>
    <property type="project" value="UniProtKB-UniRule"/>
</dbReference>
<keyword evidence="10" id="KW-0507">mRNA processing</keyword>
<comment type="function">
    <text evidence="9 10">Plays a role in maintaining the mitochondrial genome and in controlling the mtDNA escape. Involved in the regulation of mtDNA nucleotide structure and number. May have a dispensable role in early maturation of pre-rRNA.</text>
</comment>
<evidence type="ECO:0000256" key="9">
    <source>
        <dbReference type="ARBA" id="ARBA00025276"/>
    </source>
</evidence>
<evidence type="ECO:0000256" key="2">
    <source>
        <dbReference type="ARBA" id="ARBA00010320"/>
    </source>
</evidence>
<keyword evidence="7 10" id="KW-0496">Mitochondrion</keyword>
<dbReference type="PANTHER" id="PTHR32198:SF2">
    <property type="entry name" value="MITOCHONDRIAL ESCAPE PROTEIN 2"/>
    <property type="match status" value="1"/>
</dbReference>
<protein>
    <recommendedName>
        <fullName evidence="3 10">Mitochondrial escape protein 2</fullName>
    </recommendedName>
</protein>
<evidence type="ECO:0000256" key="5">
    <source>
        <dbReference type="ARBA" id="ARBA00022792"/>
    </source>
</evidence>
<evidence type="ECO:0000256" key="1">
    <source>
        <dbReference type="ARBA" id="ARBA00004434"/>
    </source>
</evidence>
<feature type="domain" description="Mitochondrial escape protein 2 C-terminal" evidence="11">
    <location>
        <begin position="316"/>
        <end position="796"/>
    </location>
</feature>
<dbReference type="PANTHER" id="PTHR32198">
    <property type="entry name" value="MITOCHONDRIAL ESCAPE PROTEIN 2"/>
    <property type="match status" value="1"/>
</dbReference>
<dbReference type="Proteomes" id="UP001362999">
    <property type="component" value="Unassembled WGS sequence"/>
</dbReference>
<evidence type="ECO:0000256" key="6">
    <source>
        <dbReference type="ARBA" id="ARBA00022989"/>
    </source>
</evidence>
<dbReference type="SUPFAM" id="SSF54928">
    <property type="entry name" value="RNA-binding domain, RBD"/>
    <property type="match status" value="1"/>
</dbReference>
<dbReference type="Pfam" id="PF10443">
    <property type="entry name" value="RNA12"/>
    <property type="match status" value="1"/>
</dbReference>
<reference evidence="12 13" key="1">
    <citation type="journal article" date="2024" name="J Genomics">
        <title>Draft genome sequencing and assembly of Favolaschia claudopus CIRM-BRFM 2984 isolated from oak limbs.</title>
        <authorList>
            <person name="Navarro D."/>
            <person name="Drula E."/>
            <person name="Chaduli D."/>
            <person name="Cazenave R."/>
            <person name="Ahrendt S."/>
            <person name="Wang J."/>
            <person name="Lipzen A."/>
            <person name="Daum C."/>
            <person name="Barry K."/>
            <person name="Grigoriev I.V."/>
            <person name="Favel A."/>
            <person name="Rosso M.N."/>
            <person name="Martin F."/>
        </authorList>
    </citation>
    <scope>NUCLEOTIDE SEQUENCE [LARGE SCALE GENOMIC DNA]</scope>
    <source>
        <strain evidence="12 13">CIRM-BRFM 2984</strain>
    </source>
</reference>
<evidence type="ECO:0000313" key="13">
    <source>
        <dbReference type="Proteomes" id="UP001362999"/>
    </source>
</evidence>
<dbReference type="InterPro" id="IPR035979">
    <property type="entry name" value="RBD_domain_sf"/>
</dbReference>
<proteinExistence type="inferred from homology"/>
<comment type="similarity">
    <text evidence="2 10">Belongs to the YME2 family.</text>
</comment>
<evidence type="ECO:0000259" key="11">
    <source>
        <dbReference type="Pfam" id="PF10443"/>
    </source>
</evidence>
<keyword evidence="4" id="KW-0812">Transmembrane</keyword>
<organism evidence="12 13">
    <name type="scientific">Favolaschia claudopus</name>
    <dbReference type="NCBI Taxonomy" id="2862362"/>
    <lineage>
        <taxon>Eukaryota</taxon>
        <taxon>Fungi</taxon>
        <taxon>Dikarya</taxon>
        <taxon>Basidiomycota</taxon>
        <taxon>Agaricomycotina</taxon>
        <taxon>Agaricomycetes</taxon>
        <taxon>Agaricomycetidae</taxon>
        <taxon>Agaricales</taxon>
        <taxon>Marasmiineae</taxon>
        <taxon>Mycenaceae</taxon>
        <taxon>Favolaschia</taxon>
    </lineage>
</organism>
<evidence type="ECO:0000256" key="4">
    <source>
        <dbReference type="ARBA" id="ARBA00022692"/>
    </source>
</evidence>
<keyword evidence="6" id="KW-1133">Transmembrane helix</keyword>
<dbReference type="InterPro" id="IPR039627">
    <property type="entry name" value="Yme2_C"/>
</dbReference>
<comment type="subcellular location">
    <subcellularLocation>
        <location evidence="1 10">Mitochondrion inner membrane</location>
        <topology evidence="1 10">Single-pass membrane protein</topology>
    </subcellularLocation>
</comment>
<keyword evidence="5 10" id="KW-0999">Mitochondrion inner membrane</keyword>
<evidence type="ECO:0000256" key="10">
    <source>
        <dbReference type="RuleBase" id="RU367108"/>
    </source>
</evidence>
<dbReference type="InterPro" id="IPR018850">
    <property type="entry name" value="Mt_escape_2_C"/>
</dbReference>
<dbReference type="InterPro" id="IPR027417">
    <property type="entry name" value="P-loop_NTPase"/>
</dbReference>
<dbReference type="SUPFAM" id="SSF52540">
    <property type="entry name" value="P-loop containing nucleoside triphosphate hydrolases"/>
    <property type="match status" value="1"/>
</dbReference>
<keyword evidence="10" id="KW-0694">RNA-binding</keyword>
<dbReference type="GO" id="GO:0005743">
    <property type="term" value="C:mitochondrial inner membrane"/>
    <property type="evidence" value="ECO:0007669"/>
    <property type="project" value="UniProtKB-SubCell"/>
</dbReference>
<accession>A0AAW0DA81</accession>
<keyword evidence="13" id="KW-1185">Reference proteome</keyword>
<dbReference type="EMBL" id="JAWWNJ010000009">
    <property type="protein sequence ID" value="KAK7048069.1"/>
    <property type="molecule type" value="Genomic_DNA"/>
</dbReference>
<dbReference type="GO" id="GO:0006397">
    <property type="term" value="P:mRNA processing"/>
    <property type="evidence" value="ECO:0007669"/>
    <property type="project" value="UniProtKB-UniRule"/>
</dbReference>
<evidence type="ECO:0000313" key="12">
    <source>
        <dbReference type="EMBL" id="KAK7048069.1"/>
    </source>
</evidence>